<keyword evidence="5 11" id="KW-0479">Metal-binding</keyword>
<dbReference type="InterPro" id="IPR002401">
    <property type="entry name" value="Cyt_P450_E_grp-I"/>
</dbReference>
<dbReference type="SUPFAM" id="SSF48264">
    <property type="entry name" value="Cytochrome P450"/>
    <property type="match status" value="1"/>
</dbReference>
<keyword evidence="7" id="KW-0560">Oxidoreductase</keyword>
<dbReference type="AlphaFoldDB" id="A0AAD8LE27"/>
<gene>
    <name evidence="13" type="ORF">QVD17_04919</name>
</gene>
<name>A0AAD8LE27_TARER</name>
<sequence>MKRRMNFQEEDGNGGGACLIMANCRQWLRCAHHYKLPSLVCFYSQSFISFSLFLNMKLMITMGVVLWACLLAFLFLLIKVAYQTLDCYMLTPIRIKNIMSRQGVRGPKPGFLIGNLVDIASLVSKSTSFDMPTIDHDIVPRLLPHFVLWSKIYGKRFIYWNGTEPRLCLTETELIKELLVKHSTNSGKSWLQQQGSKHFIGRGLLMANGQDWYHQRHIVAPAFTNDKLKSYAGYMVECTKELIRSMETEVKSGREEFEIGEYMARLTADIISRTEFDTSYEKGKQIFKLLTVLQQLCAQASRHLCLPGSRFLPSKYNREIKSLKMEVERLLMEIIQSRTDCVEIGRSSSYGDDLLGMLLNEMQKKGGGKGYSLNLQVIMDECKTFFFAGHETTALLLTWTIMLLANNPTWQDKVRAEVREVCNGGSPLVEDLSKLSVLNMVIKESLRLYPPATVLPRMAFEDIKLGDLRIPKGLSIWIPVLAIHHSKEIWGEDVNEFNPDRFANQSFSQGRQFMPFAAGPRNCVGQSFALMEAKIILSMLISKFKFTISDNYRHAPVIVLTIKPKYGVQVCLNPLEE</sequence>
<comment type="cofactor">
    <cofactor evidence="11">
        <name>heme</name>
        <dbReference type="ChEBI" id="CHEBI:30413"/>
    </cofactor>
</comment>
<dbReference type="Gene3D" id="1.10.630.10">
    <property type="entry name" value="Cytochrome P450"/>
    <property type="match status" value="1"/>
</dbReference>
<dbReference type="PRINTS" id="PR00463">
    <property type="entry name" value="EP450I"/>
</dbReference>
<evidence type="ECO:0000256" key="9">
    <source>
        <dbReference type="ARBA" id="ARBA00023033"/>
    </source>
</evidence>
<dbReference type="InterPro" id="IPR050665">
    <property type="entry name" value="Cytochrome_P450_Monooxygen"/>
</dbReference>
<evidence type="ECO:0000256" key="1">
    <source>
        <dbReference type="ARBA" id="ARBA00004370"/>
    </source>
</evidence>
<accession>A0AAD8LE27</accession>
<dbReference type="GO" id="GO:0016705">
    <property type="term" value="F:oxidoreductase activity, acting on paired donors, with incorporation or reduction of molecular oxygen"/>
    <property type="evidence" value="ECO:0007669"/>
    <property type="project" value="InterPro"/>
</dbReference>
<keyword evidence="14" id="KW-1185">Reference proteome</keyword>
<evidence type="ECO:0008006" key="15">
    <source>
        <dbReference type="Google" id="ProtNLM"/>
    </source>
</evidence>
<keyword evidence="6 12" id="KW-1133">Transmembrane helix</keyword>
<keyword evidence="10 12" id="KW-0472">Membrane</keyword>
<protein>
    <recommendedName>
        <fullName evidence="15">Cytochrome P450</fullName>
    </recommendedName>
</protein>
<comment type="similarity">
    <text evidence="2">Belongs to the cytochrome P450 family.</text>
</comment>
<reference evidence="13" key="1">
    <citation type="journal article" date="2023" name="bioRxiv">
        <title>Improved chromosome-level genome assembly for marigold (Tagetes erecta).</title>
        <authorList>
            <person name="Jiang F."/>
            <person name="Yuan L."/>
            <person name="Wang S."/>
            <person name="Wang H."/>
            <person name="Xu D."/>
            <person name="Wang A."/>
            <person name="Fan W."/>
        </authorList>
    </citation>
    <scope>NUCLEOTIDE SEQUENCE</scope>
    <source>
        <strain evidence="13">WSJ</strain>
        <tissue evidence="13">Leaf</tissue>
    </source>
</reference>
<dbReference type="PANTHER" id="PTHR24282:SF228">
    <property type="entry name" value="CYTOKININ HYDROXYLASE"/>
    <property type="match status" value="1"/>
</dbReference>
<evidence type="ECO:0000256" key="8">
    <source>
        <dbReference type="ARBA" id="ARBA00023004"/>
    </source>
</evidence>
<evidence type="ECO:0000256" key="10">
    <source>
        <dbReference type="ARBA" id="ARBA00023136"/>
    </source>
</evidence>
<organism evidence="13 14">
    <name type="scientific">Tagetes erecta</name>
    <name type="common">African marigold</name>
    <dbReference type="NCBI Taxonomy" id="13708"/>
    <lineage>
        <taxon>Eukaryota</taxon>
        <taxon>Viridiplantae</taxon>
        <taxon>Streptophyta</taxon>
        <taxon>Embryophyta</taxon>
        <taxon>Tracheophyta</taxon>
        <taxon>Spermatophyta</taxon>
        <taxon>Magnoliopsida</taxon>
        <taxon>eudicotyledons</taxon>
        <taxon>Gunneridae</taxon>
        <taxon>Pentapetalae</taxon>
        <taxon>asterids</taxon>
        <taxon>campanulids</taxon>
        <taxon>Asterales</taxon>
        <taxon>Asteraceae</taxon>
        <taxon>Asteroideae</taxon>
        <taxon>Heliantheae alliance</taxon>
        <taxon>Tageteae</taxon>
        <taxon>Tagetes</taxon>
    </lineage>
</organism>
<dbReference type="Pfam" id="PF00067">
    <property type="entry name" value="p450"/>
    <property type="match status" value="1"/>
</dbReference>
<comment type="subcellular location">
    <subcellularLocation>
        <location evidence="1">Membrane</location>
    </subcellularLocation>
</comment>
<evidence type="ECO:0000256" key="3">
    <source>
        <dbReference type="ARBA" id="ARBA00022617"/>
    </source>
</evidence>
<comment type="caution">
    <text evidence="13">The sequence shown here is derived from an EMBL/GenBank/DDBJ whole genome shotgun (WGS) entry which is preliminary data.</text>
</comment>
<evidence type="ECO:0000256" key="5">
    <source>
        <dbReference type="ARBA" id="ARBA00022723"/>
    </source>
</evidence>
<keyword evidence="4 12" id="KW-0812">Transmembrane</keyword>
<dbReference type="GO" id="GO:0004497">
    <property type="term" value="F:monooxygenase activity"/>
    <property type="evidence" value="ECO:0007669"/>
    <property type="project" value="UniProtKB-KW"/>
</dbReference>
<evidence type="ECO:0000313" key="13">
    <source>
        <dbReference type="EMBL" id="KAK1439104.1"/>
    </source>
</evidence>
<dbReference type="PANTHER" id="PTHR24282">
    <property type="entry name" value="CYTOCHROME P450 FAMILY MEMBER"/>
    <property type="match status" value="1"/>
</dbReference>
<evidence type="ECO:0000256" key="11">
    <source>
        <dbReference type="PIRSR" id="PIRSR602401-1"/>
    </source>
</evidence>
<evidence type="ECO:0000256" key="2">
    <source>
        <dbReference type="ARBA" id="ARBA00010617"/>
    </source>
</evidence>
<dbReference type="GO" id="GO:0020037">
    <property type="term" value="F:heme binding"/>
    <property type="evidence" value="ECO:0007669"/>
    <property type="project" value="InterPro"/>
</dbReference>
<keyword evidence="8 11" id="KW-0408">Iron</keyword>
<dbReference type="Proteomes" id="UP001229421">
    <property type="component" value="Unassembled WGS sequence"/>
</dbReference>
<feature type="binding site" description="axial binding residue" evidence="11">
    <location>
        <position position="523"/>
    </location>
    <ligand>
        <name>heme</name>
        <dbReference type="ChEBI" id="CHEBI:30413"/>
    </ligand>
    <ligandPart>
        <name>Fe</name>
        <dbReference type="ChEBI" id="CHEBI:18248"/>
    </ligandPart>
</feature>
<keyword evidence="9" id="KW-0503">Monooxygenase</keyword>
<dbReference type="EMBL" id="JAUHHV010000001">
    <property type="protein sequence ID" value="KAK1439104.1"/>
    <property type="molecule type" value="Genomic_DNA"/>
</dbReference>
<evidence type="ECO:0000313" key="14">
    <source>
        <dbReference type="Proteomes" id="UP001229421"/>
    </source>
</evidence>
<dbReference type="InterPro" id="IPR001128">
    <property type="entry name" value="Cyt_P450"/>
</dbReference>
<dbReference type="GO" id="GO:0005506">
    <property type="term" value="F:iron ion binding"/>
    <property type="evidence" value="ECO:0007669"/>
    <property type="project" value="InterPro"/>
</dbReference>
<evidence type="ECO:0000256" key="6">
    <source>
        <dbReference type="ARBA" id="ARBA00022989"/>
    </source>
</evidence>
<dbReference type="InterPro" id="IPR036396">
    <property type="entry name" value="Cyt_P450_sf"/>
</dbReference>
<proteinExistence type="inferred from homology"/>
<feature type="transmembrane region" description="Helical" evidence="12">
    <location>
        <begin position="58"/>
        <end position="82"/>
    </location>
</feature>
<dbReference type="PRINTS" id="PR00385">
    <property type="entry name" value="P450"/>
</dbReference>
<dbReference type="CDD" id="cd11052">
    <property type="entry name" value="CYP72_clan"/>
    <property type="match status" value="1"/>
</dbReference>
<evidence type="ECO:0000256" key="12">
    <source>
        <dbReference type="SAM" id="Phobius"/>
    </source>
</evidence>
<keyword evidence="3 11" id="KW-0349">Heme</keyword>
<dbReference type="GO" id="GO:0016020">
    <property type="term" value="C:membrane"/>
    <property type="evidence" value="ECO:0007669"/>
    <property type="project" value="UniProtKB-SubCell"/>
</dbReference>
<evidence type="ECO:0000256" key="4">
    <source>
        <dbReference type="ARBA" id="ARBA00022692"/>
    </source>
</evidence>
<evidence type="ECO:0000256" key="7">
    <source>
        <dbReference type="ARBA" id="ARBA00023002"/>
    </source>
</evidence>